<dbReference type="PRINTS" id="PR00727">
    <property type="entry name" value="LEADERPTASE"/>
</dbReference>
<sequence length="151" mass="16564">MALNRIKRVGSLLKSVAYTVAGVHIVTNYVVDATLTKGPSMSPEISASGALVFYTPPYLLSRLRHDKPLYRKDDVVISISPLNPNKRVCKRIVGVPGEMVSNTMIPPGHFWIQGDNKQNSLDSRHYGAVSSGLFQGRVFLVLSREDGAKVL</sequence>
<dbReference type="EMBL" id="CP056065">
    <property type="protein sequence ID" value="UKJ88334.1"/>
    <property type="molecule type" value="Genomic_DNA"/>
</dbReference>
<dbReference type="Gene3D" id="2.10.109.10">
    <property type="entry name" value="Umud Fragment, subunit A"/>
    <property type="match status" value="1"/>
</dbReference>
<reference evidence="9" key="1">
    <citation type="submission" date="2022-07" db="EMBL/GenBank/DDBJ databases">
        <title>Evaluation of T. orientalis genome assembly methods using nanopore sequencing and analysis of variation between genomes.</title>
        <authorList>
            <person name="Yam J."/>
            <person name="Micallef M.L."/>
            <person name="Liu M."/>
            <person name="Djordjevic S.P."/>
            <person name="Bogema D.R."/>
            <person name="Jenkins C."/>
        </authorList>
    </citation>
    <scope>NUCLEOTIDE SEQUENCE</scope>
    <source>
        <strain evidence="9">Fish Creek</strain>
    </source>
</reference>
<name>A0A976M5Z3_THEOR</name>
<feature type="active site" evidence="7">
    <location>
        <position position="90"/>
    </location>
</feature>
<dbReference type="GO" id="GO:0004252">
    <property type="term" value="F:serine-type endopeptidase activity"/>
    <property type="evidence" value="ECO:0007669"/>
    <property type="project" value="InterPro"/>
</dbReference>
<comment type="subcellular location">
    <subcellularLocation>
        <location evidence="1">Mitochondrion inner membrane</location>
    </subcellularLocation>
</comment>
<keyword evidence="5" id="KW-0472">Membrane</keyword>
<protein>
    <submittedName>
        <fullName evidence="9">Mitochondrial membrane protease, subunit 2</fullName>
    </submittedName>
</protein>
<dbReference type="PANTHER" id="PTHR12383">
    <property type="entry name" value="PROTEASE FAMILY S26 MITOCHONDRIAL INNER MEMBRANE PROTEASE-RELATED"/>
    <property type="match status" value="1"/>
</dbReference>
<evidence type="ECO:0000256" key="5">
    <source>
        <dbReference type="ARBA" id="ARBA00023136"/>
    </source>
</evidence>
<dbReference type="Pfam" id="PF10502">
    <property type="entry name" value="Peptidase_S26"/>
    <property type="match status" value="2"/>
</dbReference>
<feature type="domain" description="Peptidase S26" evidence="8">
    <location>
        <begin position="12"/>
        <end position="101"/>
    </location>
</feature>
<feature type="active site" evidence="7">
    <location>
        <position position="40"/>
    </location>
</feature>
<feature type="domain" description="Peptidase S26" evidence="8">
    <location>
        <begin position="103"/>
        <end position="141"/>
    </location>
</feature>
<dbReference type="AlphaFoldDB" id="A0A976M5Z3"/>
<dbReference type="Proteomes" id="UP000244803">
    <property type="component" value="Chromosome 1"/>
</dbReference>
<evidence type="ECO:0000256" key="2">
    <source>
        <dbReference type="ARBA" id="ARBA00022792"/>
    </source>
</evidence>
<accession>A0A976M5Z3</accession>
<organism evidence="9 10">
    <name type="scientific">Theileria orientalis</name>
    <dbReference type="NCBI Taxonomy" id="68886"/>
    <lineage>
        <taxon>Eukaryota</taxon>
        <taxon>Sar</taxon>
        <taxon>Alveolata</taxon>
        <taxon>Apicomplexa</taxon>
        <taxon>Aconoidasida</taxon>
        <taxon>Piroplasmida</taxon>
        <taxon>Theileriidae</taxon>
        <taxon>Theileria</taxon>
    </lineage>
</organism>
<dbReference type="InterPro" id="IPR019533">
    <property type="entry name" value="Peptidase_S26"/>
</dbReference>
<dbReference type="OrthoDB" id="308440at2759"/>
<dbReference type="InterPro" id="IPR052064">
    <property type="entry name" value="Mito_IMP1_subunit"/>
</dbReference>
<evidence type="ECO:0000256" key="4">
    <source>
        <dbReference type="ARBA" id="ARBA00023128"/>
    </source>
</evidence>
<dbReference type="CDD" id="cd06530">
    <property type="entry name" value="S26_SPase_I"/>
    <property type="match status" value="1"/>
</dbReference>
<keyword evidence="2" id="KW-0999">Mitochondrion inner membrane</keyword>
<dbReference type="InterPro" id="IPR036286">
    <property type="entry name" value="LexA/Signal_pep-like_sf"/>
</dbReference>
<keyword evidence="4" id="KW-0496">Mitochondrion</keyword>
<evidence type="ECO:0000313" key="10">
    <source>
        <dbReference type="Proteomes" id="UP000244803"/>
    </source>
</evidence>
<dbReference type="GO" id="GO:0042720">
    <property type="term" value="C:mitochondrial inner membrane peptidase complex"/>
    <property type="evidence" value="ECO:0007669"/>
    <property type="project" value="TreeGrafter"/>
</dbReference>
<evidence type="ECO:0000256" key="7">
    <source>
        <dbReference type="PIRSR" id="PIRSR600223-1"/>
    </source>
</evidence>
<keyword evidence="3" id="KW-0378">Hydrolase</keyword>
<evidence type="ECO:0000256" key="3">
    <source>
        <dbReference type="ARBA" id="ARBA00022801"/>
    </source>
</evidence>
<evidence type="ECO:0000313" key="9">
    <source>
        <dbReference type="EMBL" id="UKJ88334.1"/>
    </source>
</evidence>
<evidence type="ECO:0000259" key="8">
    <source>
        <dbReference type="Pfam" id="PF10502"/>
    </source>
</evidence>
<comment type="similarity">
    <text evidence="6">Belongs to the peptidase S26 family. IMP1 subfamily.</text>
</comment>
<dbReference type="GO" id="GO:0006465">
    <property type="term" value="P:signal peptide processing"/>
    <property type="evidence" value="ECO:0007669"/>
    <property type="project" value="InterPro"/>
</dbReference>
<dbReference type="InterPro" id="IPR019758">
    <property type="entry name" value="Pept_S26A_signal_pept_1_CS"/>
</dbReference>
<dbReference type="SUPFAM" id="SSF51306">
    <property type="entry name" value="LexA/Signal peptidase"/>
    <property type="match status" value="1"/>
</dbReference>
<evidence type="ECO:0000256" key="6">
    <source>
        <dbReference type="ARBA" id="ARBA00038445"/>
    </source>
</evidence>
<dbReference type="GO" id="GO:0006627">
    <property type="term" value="P:protein processing involved in protein targeting to mitochondrion"/>
    <property type="evidence" value="ECO:0007669"/>
    <property type="project" value="TreeGrafter"/>
</dbReference>
<dbReference type="PANTHER" id="PTHR12383:SF16">
    <property type="entry name" value="MITOCHONDRIAL INNER MEMBRANE PROTEASE SUBUNIT 1"/>
    <property type="match status" value="1"/>
</dbReference>
<evidence type="ECO:0000256" key="1">
    <source>
        <dbReference type="ARBA" id="ARBA00004273"/>
    </source>
</evidence>
<dbReference type="InterPro" id="IPR000223">
    <property type="entry name" value="Pept_S26A_signal_pept_1"/>
</dbReference>
<proteinExistence type="inferred from homology"/>
<keyword evidence="9" id="KW-0645">Protease</keyword>
<gene>
    <name evidence="9" type="ORF">MACJ_000778</name>
</gene>
<dbReference type="PROSITE" id="PS00761">
    <property type="entry name" value="SPASE_I_3"/>
    <property type="match status" value="1"/>
</dbReference>